<name>A0ABQ0C6R7_9PROT</name>
<evidence type="ECO:0000313" key="3">
    <source>
        <dbReference type="EMBL" id="GAB0056565.1"/>
    </source>
</evidence>
<keyword evidence="1" id="KW-1133">Transmembrane helix</keyword>
<dbReference type="PANTHER" id="PTHR30441:SF4">
    <property type="entry name" value="PROTEIN ASMA"/>
    <property type="match status" value="1"/>
</dbReference>
<dbReference type="PANTHER" id="PTHR30441">
    <property type="entry name" value="DUF748 DOMAIN-CONTAINING PROTEIN"/>
    <property type="match status" value="1"/>
</dbReference>
<keyword evidence="1" id="KW-0812">Transmembrane</keyword>
<evidence type="ECO:0000256" key="1">
    <source>
        <dbReference type="SAM" id="Phobius"/>
    </source>
</evidence>
<feature type="domain" description="AsmA" evidence="2">
    <location>
        <begin position="502"/>
        <end position="668"/>
    </location>
</feature>
<feature type="domain" description="AsmA" evidence="2">
    <location>
        <begin position="19"/>
        <end position="220"/>
    </location>
</feature>
<feature type="transmembrane region" description="Helical" evidence="1">
    <location>
        <begin position="15"/>
        <end position="37"/>
    </location>
</feature>
<evidence type="ECO:0000313" key="4">
    <source>
        <dbReference type="Proteomes" id="UP001628193"/>
    </source>
</evidence>
<sequence length="751" mass="80532">MSGGGEGMNPTLKRVFRVTAGLAGLVMILLVAVPVLVHPNQLRAPIGALVKNATGRTLTIHGEVGLAFFPSLELILRDLSLEEDPAFGVEPMAEARSLAMGVKFMPLLSGRVEMDRAELTGLRLRLSTLADGRSNWSALLASPHPGGKTGDTEPAAHPASLLDRLLGMSIGGIEIAQATLFWHDRQAGLDLKLEPWAFKTGPIHPGRPVTVTGSSRFLEAGHGSNGRLEMKAQLRPLSQGRIGIEGLTLQLASGVVNGMVKEVKAGLQAELILDPQARQAVWSRVELNANLWSDAEWMRELTLGFQGGMEMDLSSGRLAAPQARLNLLLKANSLPPAGVRALVRADLSADPSRHVLDLDNLEIEGPAGLKVNGDMRAAARPLLIEGSLEARRFDFRALLIALGRTIPAPADGKVCAGAEAEMAFEIKDGTWRIPRLEVGVDDSHLTGSAAWSVDETRLRFDGRVDSLDLTRFVPLLSGGVKAESGAEGWPMPARDWRVEGRFLAGRLITPKGELTDLDLLLAASDGVMRIDPVTFGAHEGRMRTVVEIDQRGEEPVIRIEQQAEGIRVGPLLKEGFGWSGIDGKGGWRARLATRGRERPAMWRALEGEIGLEVAEGVVTGLDLVGKARQAHAQFIRQRAPASGADETAFSGLDATVRLGDGKARITDLKVTGPDLLATGSGEVDCAKRQVEAALNVDVTTAVRGVAIDVERYQGLTQPWTLRGPFDAIKRFEPGTVDFSRVSPPTGTPTKE</sequence>
<proteinExistence type="predicted"/>
<reference evidence="3 4" key="1">
    <citation type="submission" date="2024-09" db="EMBL/GenBank/DDBJ databases">
        <title>Draft genome sequence of Candidatus Magnetaquicoccaceae bacterium FCR-1.</title>
        <authorList>
            <person name="Shimoshige H."/>
            <person name="Shimamura S."/>
            <person name="Taoka A."/>
            <person name="Kobayashi H."/>
            <person name="Maekawa T."/>
        </authorList>
    </citation>
    <scope>NUCLEOTIDE SEQUENCE [LARGE SCALE GENOMIC DNA]</scope>
    <source>
        <strain evidence="3 4">FCR-1</strain>
    </source>
</reference>
<keyword evidence="4" id="KW-1185">Reference proteome</keyword>
<protein>
    <recommendedName>
        <fullName evidence="2">AsmA domain-containing protein</fullName>
    </recommendedName>
</protein>
<comment type="caution">
    <text evidence="3">The sequence shown here is derived from an EMBL/GenBank/DDBJ whole genome shotgun (WGS) entry which is preliminary data.</text>
</comment>
<dbReference type="InterPro" id="IPR052894">
    <property type="entry name" value="AsmA-related"/>
</dbReference>
<dbReference type="Proteomes" id="UP001628193">
    <property type="component" value="Unassembled WGS sequence"/>
</dbReference>
<evidence type="ECO:0000259" key="2">
    <source>
        <dbReference type="Pfam" id="PF05170"/>
    </source>
</evidence>
<dbReference type="Pfam" id="PF05170">
    <property type="entry name" value="AsmA"/>
    <property type="match status" value="2"/>
</dbReference>
<dbReference type="InterPro" id="IPR007844">
    <property type="entry name" value="AsmA"/>
</dbReference>
<gene>
    <name evidence="3" type="ORF">SIID45300_00873</name>
</gene>
<accession>A0ABQ0C6R7</accession>
<keyword evidence="1" id="KW-0472">Membrane</keyword>
<organism evidence="3 4">
    <name type="scientific">Candidatus Magnetaquiglobus chichijimensis</name>
    <dbReference type="NCBI Taxonomy" id="3141448"/>
    <lineage>
        <taxon>Bacteria</taxon>
        <taxon>Pseudomonadati</taxon>
        <taxon>Pseudomonadota</taxon>
        <taxon>Magnetococcia</taxon>
        <taxon>Magnetococcales</taxon>
        <taxon>Candidatus Magnetaquicoccaceae</taxon>
        <taxon>Candidatus Magnetaquiglobus</taxon>
    </lineage>
</organism>
<dbReference type="EMBL" id="BAAFGK010000003">
    <property type="protein sequence ID" value="GAB0056565.1"/>
    <property type="molecule type" value="Genomic_DNA"/>
</dbReference>